<evidence type="ECO:0000256" key="8">
    <source>
        <dbReference type="RuleBase" id="RU003612"/>
    </source>
</evidence>
<dbReference type="RefSeq" id="WP_346051571.1">
    <property type="nucleotide sequence ID" value="NZ_JAYGII010000015.1"/>
</dbReference>
<evidence type="ECO:0000259" key="11">
    <source>
        <dbReference type="SMART" id="SM00771"/>
    </source>
</evidence>
<gene>
    <name evidence="12" type="primary">zipA</name>
    <name evidence="12" type="ORF">VCB98_08160</name>
</gene>
<accession>A0AAP6JFQ1</accession>
<proteinExistence type="inferred from homology"/>
<evidence type="ECO:0000256" key="3">
    <source>
        <dbReference type="ARBA" id="ARBA00022618"/>
    </source>
</evidence>
<dbReference type="GO" id="GO:0000917">
    <property type="term" value="P:division septum assembly"/>
    <property type="evidence" value="ECO:0007669"/>
    <property type="project" value="TreeGrafter"/>
</dbReference>
<feature type="region of interest" description="Disordered" evidence="10">
    <location>
        <begin position="28"/>
        <end position="107"/>
    </location>
</feature>
<keyword evidence="1 9" id="KW-1003">Cell membrane</keyword>
<feature type="compositionally biased region" description="Basic and acidic residues" evidence="10">
    <location>
        <begin position="42"/>
        <end position="58"/>
    </location>
</feature>
<evidence type="ECO:0000256" key="5">
    <source>
        <dbReference type="ARBA" id="ARBA00022989"/>
    </source>
</evidence>
<feature type="domain" description="ZipA C-terminal FtsZ-binding" evidence="11">
    <location>
        <begin position="162"/>
        <end position="293"/>
    </location>
</feature>
<dbReference type="PANTHER" id="PTHR38685:SF1">
    <property type="entry name" value="CELL DIVISION PROTEIN ZIPA"/>
    <property type="match status" value="1"/>
</dbReference>
<keyword evidence="4 9" id="KW-0812">Transmembrane</keyword>
<dbReference type="PANTHER" id="PTHR38685">
    <property type="entry name" value="CELL DIVISION PROTEIN ZIPA"/>
    <property type="match status" value="1"/>
</dbReference>
<dbReference type="AlphaFoldDB" id="A0AAP6JFQ1"/>
<dbReference type="GO" id="GO:0005886">
    <property type="term" value="C:plasma membrane"/>
    <property type="evidence" value="ECO:0007669"/>
    <property type="project" value="UniProtKB-SubCell"/>
</dbReference>
<keyword evidence="7 8" id="KW-0131">Cell cycle</keyword>
<dbReference type="GO" id="GO:0032153">
    <property type="term" value="C:cell division site"/>
    <property type="evidence" value="ECO:0007669"/>
    <property type="project" value="TreeGrafter"/>
</dbReference>
<feature type="region of interest" description="Disordered" evidence="10">
    <location>
        <begin position="125"/>
        <end position="160"/>
    </location>
</feature>
<dbReference type="NCBIfam" id="TIGR02205">
    <property type="entry name" value="septum_zipA"/>
    <property type="match status" value="1"/>
</dbReference>
<dbReference type="SMART" id="SM00771">
    <property type="entry name" value="ZipA_C"/>
    <property type="match status" value="1"/>
</dbReference>
<name>A0AAP6JFQ1_9GAMM</name>
<evidence type="ECO:0000256" key="2">
    <source>
        <dbReference type="ARBA" id="ARBA00022519"/>
    </source>
</evidence>
<evidence type="ECO:0000256" key="6">
    <source>
        <dbReference type="ARBA" id="ARBA00023136"/>
    </source>
</evidence>
<dbReference type="InterPro" id="IPR007449">
    <property type="entry name" value="ZipA_FtsZ-bd_C"/>
</dbReference>
<protein>
    <recommendedName>
        <fullName evidence="8">Cell division protein ZipA</fullName>
    </recommendedName>
</protein>
<dbReference type="Pfam" id="PF04354">
    <property type="entry name" value="ZipA_C"/>
    <property type="match status" value="1"/>
</dbReference>
<dbReference type="EMBL" id="JAYGII010000015">
    <property type="protein sequence ID" value="MEA5445791.1"/>
    <property type="molecule type" value="Genomic_DNA"/>
</dbReference>
<evidence type="ECO:0000256" key="10">
    <source>
        <dbReference type="SAM" id="MobiDB-lite"/>
    </source>
</evidence>
<keyword evidence="2 9" id="KW-0997">Cell inner membrane</keyword>
<dbReference type="InterPro" id="IPR036765">
    <property type="entry name" value="ZipA_FtsZ-bd_C_sf"/>
</dbReference>
<comment type="subcellular location">
    <subcellularLocation>
        <location evidence="9">Cell inner membrane</location>
        <topology evidence="9">Single-pass type I membrane protein</topology>
    </subcellularLocation>
</comment>
<dbReference type="SUPFAM" id="SSF64383">
    <property type="entry name" value="Cell-division protein ZipA, C-terminal domain"/>
    <property type="match status" value="1"/>
</dbReference>
<keyword evidence="6 9" id="KW-0472">Membrane</keyword>
<evidence type="ECO:0000256" key="1">
    <source>
        <dbReference type="ARBA" id="ARBA00022475"/>
    </source>
</evidence>
<comment type="caution">
    <text evidence="12">The sequence shown here is derived from an EMBL/GenBank/DDBJ whole genome shotgun (WGS) entry which is preliminary data.</text>
</comment>
<dbReference type="Gene3D" id="3.30.1400.10">
    <property type="entry name" value="ZipA, C-terminal FtsZ-binding domain"/>
    <property type="match status" value="1"/>
</dbReference>
<dbReference type="Proteomes" id="UP001302316">
    <property type="component" value="Unassembled WGS sequence"/>
</dbReference>
<keyword evidence="13" id="KW-1185">Reference proteome</keyword>
<comment type="function">
    <text evidence="8">Essential cell division protein that stabilizes the FtsZ protofilaments by cross-linking them and that serves as a cytoplasmic membrane anchor for the Z ring. Also required for the recruitment to the septal ring of downstream cell division proteins.</text>
</comment>
<evidence type="ECO:0000313" key="13">
    <source>
        <dbReference type="Proteomes" id="UP001302316"/>
    </source>
</evidence>
<evidence type="ECO:0000256" key="4">
    <source>
        <dbReference type="ARBA" id="ARBA00022692"/>
    </source>
</evidence>
<organism evidence="12 13">
    <name type="scientific">Natronospira elongata</name>
    <dbReference type="NCBI Taxonomy" id="3110268"/>
    <lineage>
        <taxon>Bacteria</taxon>
        <taxon>Pseudomonadati</taxon>
        <taxon>Pseudomonadota</taxon>
        <taxon>Gammaproteobacteria</taxon>
        <taxon>Natronospirales</taxon>
        <taxon>Natronospiraceae</taxon>
        <taxon>Natronospira</taxon>
    </lineage>
</organism>
<keyword evidence="3 8" id="KW-0132">Cell division</keyword>
<keyword evidence="5" id="KW-1133">Transmembrane helix</keyword>
<dbReference type="InterPro" id="IPR011919">
    <property type="entry name" value="Cell_div_ZipA"/>
</dbReference>
<comment type="similarity">
    <text evidence="8">Belongs to the ZipA family.</text>
</comment>
<sequence>MPELRLALIGLGVVLVIAVYAYTRWQGREREQSLHRPPRPSQRVDSDELPRVKLRPEAGEAVPSEPKSGVEEDELPSLRPETPALRRESRAAATSPEPESPERSDRALARGLGRLRERLRDLGAAAEESAPEPDVRDDHQADGALDTQAGDEPELPEYNPNSQKIVSLHVRAVGEQGLEGAGLRQLLEQAGARHGQYQIFHRSERDEQGKLALLFSVANMVEPGHFDLAEMDYSHYRGITLFAVLPGPWPGVETFHEMLSLAHQVAETLGGDVRDEARNPFSRQRATYIEEEITEFERLRRQVQRQPAGSR</sequence>
<evidence type="ECO:0000256" key="7">
    <source>
        <dbReference type="ARBA" id="ARBA00023306"/>
    </source>
</evidence>
<evidence type="ECO:0000256" key="9">
    <source>
        <dbReference type="RuleBase" id="RU003613"/>
    </source>
</evidence>
<evidence type="ECO:0000313" key="12">
    <source>
        <dbReference type="EMBL" id="MEA5445791.1"/>
    </source>
</evidence>
<reference evidence="12 13" key="1">
    <citation type="submission" date="2023-12" db="EMBL/GenBank/DDBJ databases">
        <title>Whole-genome sequencing of halo(alkali)philic microorganisms from hypersaline lakes.</title>
        <authorList>
            <person name="Sorokin D.Y."/>
            <person name="Merkel A.Y."/>
            <person name="Messina E."/>
            <person name="Yakimov M."/>
        </authorList>
    </citation>
    <scope>NUCLEOTIDE SEQUENCE [LARGE SCALE GENOMIC DNA]</scope>
    <source>
        <strain evidence="12 13">AB-CW1</strain>
    </source>
</reference>